<reference evidence="2 3" key="1">
    <citation type="journal article" date="2015" name="Mol. Plant Microbe Interact.">
        <title>Genome, transcriptome, and functional analyses of Penicillium expansum provide new insights into secondary metabolism and pathogenicity.</title>
        <authorList>
            <person name="Ballester A.R."/>
            <person name="Marcet-Houben M."/>
            <person name="Levin E."/>
            <person name="Sela N."/>
            <person name="Selma-Lazaro C."/>
            <person name="Carmona L."/>
            <person name="Wisniewski M."/>
            <person name="Droby S."/>
            <person name="Gonzalez-Candelas L."/>
            <person name="Gabaldon T."/>
        </authorList>
    </citation>
    <scope>NUCLEOTIDE SEQUENCE [LARGE SCALE GENOMIC DNA]</scope>
    <source>
        <strain evidence="2 3">MD-8</strain>
    </source>
</reference>
<feature type="domain" description="Subtelomeric hrmA-associated cluster protein AFUB-079030/YDR124W-like helical bundle" evidence="1">
    <location>
        <begin position="63"/>
        <end position="194"/>
    </location>
</feature>
<dbReference type="HOGENOM" id="CLU_045839_0_0_1"/>
<sequence length="375" mass="42980">MGLDSKAHAQNFPPACQFPPALETEHKETLPLWNTNGRKTTKRNVWSVDNKMWRPEAMIPIIDPNLLRRYYDKAFRNLQQTNCRALAKAYVKLVEPRKQVYFPYNGRKIVAGVTQQFDPEATKPPWWPPGVSHREPDHLLKEERIRLLIHILCELRTSHCITTEKLREIDQPIRRYIIPADRLCIIDEIYRVRQKEVDFLEGRSEPTFNYSEHNGESNPFDTASIKISNAPYECVESGPTNNTPPALLAPVADFPAHLPLEHSYNVQGHFAGKFFAGLGPKTIRGFDTILPASPPHRFKRKRESEEMAHVDTTRPAVFTHNFSPSVNIDLQTYPLQYPGSFCTFPQQSFVSPGPFTAEELAQPNESRDISHHFGC</sequence>
<dbReference type="RefSeq" id="XP_016594726.1">
    <property type="nucleotide sequence ID" value="XM_016743661.1"/>
</dbReference>
<dbReference type="STRING" id="27334.A0A0A2L2Q3"/>
<organism evidence="2 3">
    <name type="scientific">Penicillium expansum</name>
    <name type="common">Blue mold rot fungus</name>
    <dbReference type="NCBI Taxonomy" id="27334"/>
    <lineage>
        <taxon>Eukaryota</taxon>
        <taxon>Fungi</taxon>
        <taxon>Dikarya</taxon>
        <taxon>Ascomycota</taxon>
        <taxon>Pezizomycotina</taxon>
        <taxon>Eurotiomycetes</taxon>
        <taxon>Eurotiomycetidae</taxon>
        <taxon>Eurotiales</taxon>
        <taxon>Aspergillaceae</taxon>
        <taxon>Penicillium</taxon>
    </lineage>
</organism>
<dbReference type="Pfam" id="PF11001">
    <property type="entry name" value="AFUB_07903_YDR124W_hel"/>
    <property type="match status" value="1"/>
</dbReference>
<keyword evidence="3" id="KW-1185">Reference proteome</keyword>
<dbReference type="InterPro" id="IPR021264">
    <property type="entry name" value="AFUB_079030/YDR124W-like"/>
</dbReference>
<dbReference type="EMBL" id="JQFZ01000275">
    <property type="protein sequence ID" value="KGO51928.1"/>
    <property type="molecule type" value="Genomic_DNA"/>
</dbReference>
<dbReference type="PANTHER" id="PTHR36102:SF1">
    <property type="entry name" value="YDR124W-LIKE HELICAL BUNDLE DOMAIN-CONTAINING PROTEIN"/>
    <property type="match status" value="1"/>
</dbReference>
<dbReference type="Proteomes" id="UP000030143">
    <property type="component" value="Unassembled WGS sequence"/>
</dbReference>
<dbReference type="AlphaFoldDB" id="A0A0A2L2Q3"/>
<dbReference type="InterPro" id="IPR047092">
    <property type="entry name" value="AFUB_07903/YDR124W-like_hel"/>
</dbReference>
<evidence type="ECO:0000259" key="1">
    <source>
        <dbReference type="Pfam" id="PF11001"/>
    </source>
</evidence>
<dbReference type="VEuPathDB" id="FungiDB:PEXP_093330"/>
<gene>
    <name evidence="2" type="ORF">PEX2_063900</name>
</gene>
<dbReference type="PANTHER" id="PTHR36102">
    <property type="entry name" value="CHROMOSOME 10, WHOLE GENOME SHOTGUN SEQUENCE"/>
    <property type="match status" value="1"/>
</dbReference>
<proteinExistence type="predicted"/>
<comment type="caution">
    <text evidence="2">The sequence shown here is derived from an EMBL/GenBank/DDBJ whole genome shotgun (WGS) entry which is preliminary data.</text>
</comment>
<protein>
    <recommendedName>
        <fullName evidence="1">Subtelomeric hrmA-associated cluster protein AFUB-079030/YDR124W-like helical bundle domain-containing protein</fullName>
    </recommendedName>
</protein>
<evidence type="ECO:0000313" key="2">
    <source>
        <dbReference type="EMBL" id="KGO51928.1"/>
    </source>
</evidence>
<dbReference type="GeneID" id="27679081"/>
<evidence type="ECO:0000313" key="3">
    <source>
        <dbReference type="Proteomes" id="UP000030143"/>
    </source>
</evidence>
<accession>A0A0A2L2Q3</accession>
<name>A0A0A2L2Q3_PENEN</name>